<accession>A0A1E3PSN9</accession>
<proteinExistence type="inferred from homology"/>
<dbReference type="PANTHER" id="PTHR42886:SF29">
    <property type="entry name" value="PUMMELIG, ISOFORM A"/>
    <property type="match status" value="1"/>
</dbReference>
<dbReference type="GO" id="GO:0004623">
    <property type="term" value="F:phospholipase A2 activity"/>
    <property type="evidence" value="ECO:0007669"/>
    <property type="project" value="TreeGrafter"/>
</dbReference>
<dbReference type="OrthoDB" id="7457040at2759"/>
<dbReference type="PANTHER" id="PTHR42886">
    <property type="entry name" value="RE40534P-RELATED"/>
    <property type="match status" value="1"/>
</dbReference>
<gene>
    <name evidence="3" type="ORF">NADFUDRAFT_49069</name>
</gene>
<dbReference type="GO" id="GO:0006654">
    <property type="term" value="P:phosphatidic acid biosynthetic process"/>
    <property type="evidence" value="ECO:0007669"/>
    <property type="project" value="TreeGrafter"/>
</dbReference>
<dbReference type="AlphaFoldDB" id="A0A1E3PSN9"/>
<dbReference type="SUPFAM" id="SSF53474">
    <property type="entry name" value="alpha/beta-Hydrolases"/>
    <property type="match status" value="1"/>
</dbReference>
<dbReference type="EMBL" id="KV454406">
    <property type="protein sequence ID" value="ODQ68429.1"/>
    <property type="molecule type" value="Genomic_DNA"/>
</dbReference>
<dbReference type="InterPro" id="IPR000073">
    <property type="entry name" value="AB_hydrolase_1"/>
</dbReference>
<dbReference type="GO" id="GO:0055088">
    <property type="term" value="P:lipid homeostasis"/>
    <property type="evidence" value="ECO:0007669"/>
    <property type="project" value="TreeGrafter"/>
</dbReference>
<sequence>MIVTGLRRVFLYQRFNIATPLISPTIRTKVTEYRSGCANPASSLSNYSTNRDTQIVNNSKVKPIVWAPVKQSRAPRSPSGVPLKKILSNIFPLSVKDSLSQWKLRKDPKAAEDAVLSLLPFYPDPDATRSSKSLQIPVGSKGWTLHEFEITNFEKTKVKEEMVFLHGYGAGLAFFYQNLDQLSRRPGWKIHALDMLGYGNSSRPKFVIKAQDPTEAAKESIDFFVESLEQWRIAKGIEKFTLVAHSLGAYIHATYVQRYPDRVKEFVLVSPAAIPQNPFSITSLKKSKDPKQITFPTSIPKWFGRLWERNVSPFTLVRASGPLGPRFVSGWTSRRFAHFPKEDLEALHLYTYTIFIAPGSGEYALNYLLGPGAFGRLPLEETSHHIPVRTTWLYGDRDWMDVNGGIRCCRNINQTGGKAELFVVKDSGHHIYWDNPTQFEEIIIDVMKRVEVESVKNEKNIQTK</sequence>
<dbReference type="Pfam" id="PF00561">
    <property type="entry name" value="Abhydrolase_1"/>
    <property type="match status" value="1"/>
</dbReference>
<dbReference type="Gene3D" id="3.40.50.1820">
    <property type="entry name" value="alpha/beta hydrolase"/>
    <property type="match status" value="1"/>
</dbReference>
<evidence type="ECO:0000313" key="4">
    <source>
        <dbReference type="Proteomes" id="UP000095009"/>
    </source>
</evidence>
<dbReference type="STRING" id="857566.A0A1E3PSN9"/>
<protein>
    <submittedName>
        <fullName evidence="3">Alpha/beta-hydrolase</fullName>
    </submittedName>
</protein>
<dbReference type="InterPro" id="IPR029058">
    <property type="entry name" value="AB_hydrolase_fold"/>
</dbReference>
<dbReference type="GO" id="GO:0005743">
    <property type="term" value="C:mitochondrial inner membrane"/>
    <property type="evidence" value="ECO:0007669"/>
    <property type="project" value="TreeGrafter"/>
</dbReference>
<keyword evidence="3" id="KW-0378">Hydrolase</keyword>
<dbReference type="GO" id="GO:0042171">
    <property type="term" value="F:lysophosphatidic acid acyltransferase activity"/>
    <property type="evidence" value="ECO:0007669"/>
    <property type="project" value="TreeGrafter"/>
</dbReference>
<keyword evidence="4" id="KW-1185">Reference proteome</keyword>
<reference evidence="3 4" key="1">
    <citation type="journal article" date="2016" name="Proc. Natl. Acad. Sci. U.S.A.">
        <title>Comparative genomics of biotechnologically important yeasts.</title>
        <authorList>
            <person name="Riley R."/>
            <person name="Haridas S."/>
            <person name="Wolfe K.H."/>
            <person name="Lopes M.R."/>
            <person name="Hittinger C.T."/>
            <person name="Goeker M."/>
            <person name="Salamov A.A."/>
            <person name="Wisecaver J.H."/>
            <person name="Long T.M."/>
            <person name="Calvey C.H."/>
            <person name="Aerts A.L."/>
            <person name="Barry K.W."/>
            <person name="Choi C."/>
            <person name="Clum A."/>
            <person name="Coughlan A.Y."/>
            <person name="Deshpande S."/>
            <person name="Douglass A.P."/>
            <person name="Hanson S.J."/>
            <person name="Klenk H.-P."/>
            <person name="LaButti K.M."/>
            <person name="Lapidus A."/>
            <person name="Lindquist E.A."/>
            <person name="Lipzen A.M."/>
            <person name="Meier-Kolthoff J.P."/>
            <person name="Ohm R.A."/>
            <person name="Otillar R.P."/>
            <person name="Pangilinan J.L."/>
            <person name="Peng Y."/>
            <person name="Rokas A."/>
            <person name="Rosa C.A."/>
            <person name="Scheuner C."/>
            <person name="Sibirny A.A."/>
            <person name="Slot J.C."/>
            <person name="Stielow J.B."/>
            <person name="Sun H."/>
            <person name="Kurtzman C.P."/>
            <person name="Blackwell M."/>
            <person name="Grigoriev I.V."/>
            <person name="Jeffries T.W."/>
        </authorList>
    </citation>
    <scope>NUCLEOTIDE SEQUENCE [LARGE SCALE GENOMIC DNA]</scope>
    <source>
        <strain evidence="3 4">DSM 6958</strain>
    </source>
</reference>
<dbReference type="Proteomes" id="UP000095009">
    <property type="component" value="Unassembled WGS sequence"/>
</dbReference>
<evidence type="ECO:0000259" key="2">
    <source>
        <dbReference type="Pfam" id="PF00561"/>
    </source>
</evidence>
<dbReference type="GO" id="GO:0035965">
    <property type="term" value="P:cardiolipin acyl-chain remodeling"/>
    <property type="evidence" value="ECO:0007669"/>
    <property type="project" value="TreeGrafter"/>
</dbReference>
<evidence type="ECO:0000313" key="3">
    <source>
        <dbReference type="EMBL" id="ODQ68429.1"/>
    </source>
</evidence>
<name>A0A1E3PSN9_9ASCO</name>
<evidence type="ECO:0000256" key="1">
    <source>
        <dbReference type="ARBA" id="ARBA00038097"/>
    </source>
</evidence>
<feature type="domain" description="AB hydrolase-1" evidence="2">
    <location>
        <begin position="162"/>
        <end position="436"/>
    </location>
</feature>
<comment type="similarity">
    <text evidence="1">Belongs to the peptidase S33 family. ABHD4/ABHD5 subfamily.</text>
</comment>
<organism evidence="3 4">
    <name type="scientific">Nadsonia fulvescens var. elongata DSM 6958</name>
    <dbReference type="NCBI Taxonomy" id="857566"/>
    <lineage>
        <taxon>Eukaryota</taxon>
        <taxon>Fungi</taxon>
        <taxon>Dikarya</taxon>
        <taxon>Ascomycota</taxon>
        <taxon>Saccharomycotina</taxon>
        <taxon>Dipodascomycetes</taxon>
        <taxon>Dipodascales</taxon>
        <taxon>Dipodascales incertae sedis</taxon>
        <taxon>Nadsonia</taxon>
    </lineage>
</organism>